<dbReference type="EMBL" id="JAUYVH010000001">
    <property type="protein sequence ID" value="MDQ9169346.1"/>
    <property type="molecule type" value="Genomic_DNA"/>
</dbReference>
<gene>
    <name evidence="1" type="ORF">Q8A64_02860</name>
</gene>
<dbReference type="Gene3D" id="3.20.20.410">
    <property type="entry name" value="Protein of unknown function UPF0759"/>
    <property type="match status" value="1"/>
</dbReference>
<dbReference type="InterPro" id="IPR002763">
    <property type="entry name" value="DUF72"/>
</dbReference>
<evidence type="ECO:0000313" key="2">
    <source>
        <dbReference type="Proteomes" id="UP001225596"/>
    </source>
</evidence>
<dbReference type="RefSeq" id="WP_338435223.1">
    <property type="nucleotide sequence ID" value="NZ_JAUYVH010000001.1"/>
</dbReference>
<dbReference type="PANTHER" id="PTHR30348:SF4">
    <property type="entry name" value="DUF72 DOMAIN-CONTAINING PROTEIN"/>
    <property type="match status" value="1"/>
</dbReference>
<protein>
    <submittedName>
        <fullName evidence="1">DUF72 domain-containing protein</fullName>
    </submittedName>
</protein>
<keyword evidence="2" id="KW-1185">Reference proteome</keyword>
<dbReference type="SUPFAM" id="SSF117396">
    <property type="entry name" value="TM1631-like"/>
    <property type="match status" value="1"/>
</dbReference>
<dbReference type="PANTHER" id="PTHR30348">
    <property type="entry name" value="UNCHARACTERIZED PROTEIN YECE"/>
    <property type="match status" value="1"/>
</dbReference>
<dbReference type="Pfam" id="PF01904">
    <property type="entry name" value="DUF72"/>
    <property type="match status" value="1"/>
</dbReference>
<name>A0ABU1BK10_9BURK</name>
<dbReference type="Proteomes" id="UP001225596">
    <property type="component" value="Unassembled WGS sequence"/>
</dbReference>
<comment type="caution">
    <text evidence="1">The sequence shown here is derived from an EMBL/GenBank/DDBJ whole genome shotgun (WGS) entry which is preliminary data.</text>
</comment>
<accession>A0ABU1BK10</accession>
<dbReference type="InterPro" id="IPR036520">
    <property type="entry name" value="UPF0759_sf"/>
</dbReference>
<reference evidence="1 2" key="1">
    <citation type="submission" date="2023-08" db="EMBL/GenBank/DDBJ databases">
        <title>Oxalobacteraceae gen .nov., isolated from river sludge outside the plant.</title>
        <authorList>
            <person name="Zhao S.Y."/>
        </authorList>
    </citation>
    <scope>NUCLEOTIDE SEQUENCE [LARGE SCALE GENOMIC DNA]</scope>
    <source>
        <strain evidence="1 2">R-40</strain>
    </source>
</reference>
<evidence type="ECO:0000313" key="1">
    <source>
        <dbReference type="EMBL" id="MDQ9169346.1"/>
    </source>
</evidence>
<sequence>MQIYVGTSGYQYAHWNNGVFYPRGIKDRLSYAFTRMNALEINSSFYSIPKPDTVGTWAAKIPDGAKMILKAPQSVSHRRRLKLHSDPKVKQGIDLLNYFIEGVLRIPETRRGPVLLQLPGRMEIDLARLEPVLELFASRALKVALEVRHASWFDPCALHLLSRYNAALVSSDWVEFATPLVQTADFLYVRRHGPTSMYASLYDEDALWADLALIRKHQAQEAYVLFNNDIHGYAPVNAVQMMRLLSADLQQGASIND</sequence>
<proteinExistence type="predicted"/>
<organism evidence="1 2">
    <name type="scientific">Keguizhuia sedimenti</name>
    <dbReference type="NCBI Taxonomy" id="3064264"/>
    <lineage>
        <taxon>Bacteria</taxon>
        <taxon>Pseudomonadati</taxon>
        <taxon>Pseudomonadota</taxon>
        <taxon>Betaproteobacteria</taxon>
        <taxon>Burkholderiales</taxon>
        <taxon>Oxalobacteraceae</taxon>
        <taxon>Keguizhuia</taxon>
    </lineage>
</organism>